<evidence type="ECO:0000256" key="1">
    <source>
        <dbReference type="SAM" id="MobiDB-lite"/>
    </source>
</evidence>
<evidence type="ECO:0000313" key="3">
    <source>
        <dbReference type="EMBL" id="SDU80976.1"/>
    </source>
</evidence>
<dbReference type="EMBL" id="LT629799">
    <property type="protein sequence ID" value="SDU80976.1"/>
    <property type="molecule type" value="Genomic_DNA"/>
</dbReference>
<feature type="transmembrane region" description="Helical" evidence="2">
    <location>
        <begin position="165"/>
        <end position="184"/>
    </location>
</feature>
<organism evidence="3 4">
    <name type="scientific">Microlunatus sagamiharensis</name>
    <dbReference type="NCBI Taxonomy" id="546874"/>
    <lineage>
        <taxon>Bacteria</taxon>
        <taxon>Bacillati</taxon>
        <taxon>Actinomycetota</taxon>
        <taxon>Actinomycetes</taxon>
        <taxon>Propionibacteriales</taxon>
        <taxon>Propionibacteriaceae</taxon>
        <taxon>Microlunatus</taxon>
    </lineage>
</organism>
<gene>
    <name evidence="3" type="ORF">SAMN04488544_0297</name>
</gene>
<proteinExistence type="predicted"/>
<protein>
    <recommendedName>
        <fullName evidence="5">Rhomboid family protein</fullName>
    </recommendedName>
</protein>
<feature type="transmembrane region" description="Helical" evidence="2">
    <location>
        <begin position="59"/>
        <end position="80"/>
    </location>
</feature>
<dbReference type="Proteomes" id="UP000198825">
    <property type="component" value="Chromosome I"/>
</dbReference>
<dbReference type="OrthoDB" id="4827451at2"/>
<name>A0A1H2LKR5_9ACTN</name>
<evidence type="ECO:0008006" key="5">
    <source>
        <dbReference type="Google" id="ProtNLM"/>
    </source>
</evidence>
<sequence>MRVALAYASLFGVVATAVASRPAPVRDAWLAYLSTDLDNLADHPVQALAGSAFVAESDVLALAALALIGLGAAGQALGGLRLAGLLASTHVLGTLVSQSVLALQIRLGDAPGTARSMIDVGPSYVVAPALVLGLVLGATGGRVASGLGFAALAPHLFGGLTRLDVPAVGHVVAIGAALLAGPALRRDRQRREPDPLAIGTLGQHRQG</sequence>
<evidence type="ECO:0000313" key="4">
    <source>
        <dbReference type="Proteomes" id="UP000198825"/>
    </source>
</evidence>
<keyword evidence="2" id="KW-1133">Transmembrane helix</keyword>
<keyword evidence="2" id="KW-0812">Transmembrane</keyword>
<dbReference type="RefSeq" id="WP_091072719.1">
    <property type="nucleotide sequence ID" value="NZ_LT629799.1"/>
</dbReference>
<keyword evidence="2" id="KW-0472">Membrane</keyword>
<feature type="transmembrane region" description="Helical" evidence="2">
    <location>
        <begin position="125"/>
        <end position="153"/>
    </location>
</feature>
<dbReference type="InterPro" id="IPR046862">
    <property type="entry name" value="Rhomboid_2"/>
</dbReference>
<feature type="region of interest" description="Disordered" evidence="1">
    <location>
        <begin position="188"/>
        <end position="207"/>
    </location>
</feature>
<accession>A0A1H2LKR5</accession>
<dbReference type="STRING" id="546874.SAMN04488544_0297"/>
<keyword evidence="4" id="KW-1185">Reference proteome</keyword>
<dbReference type="AlphaFoldDB" id="A0A1H2LKR5"/>
<dbReference type="Pfam" id="PF20401">
    <property type="entry name" value="Rhomboid_2"/>
    <property type="match status" value="1"/>
</dbReference>
<evidence type="ECO:0000256" key="2">
    <source>
        <dbReference type="SAM" id="Phobius"/>
    </source>
</evidence>
<reference evidence="4" key="1">
    <citation type="submission" date="2016-10" db="EMBL/GenBank/DDBJ databases">
        <authorList>
            <person name="Varghese N."/>
            <person name="Submissions S."/>
        </authorList>
    </citation>
    <scope>NUCLEOTIDE SEQUENCE [LARGE SCALE GENOMIC DNA]</scope>
    <source>
        <strain evidence="4">DSM 21743</strain>
    </source>
</reference>